<gene>
    <name evidence="2" type="ORF">LSH36_1916g00007</name>
</gene>
<name>A0AAD9ISJ3_9ANNE</name>
<sequence>MYNQPEDLAYNNHAMTVDGSSADIVQGEVGPITGDTYAPVIKSGNHQQNNKPKLPVKPQGAGTEFVYENVTMSNIRQGEHGVAGERQRSIPFNLHGVDGTTYADLCVIGKPSETGKVQGKENKVIYTDIEFIKR</sequence>
<keyword evidence="3" id="KW-1185">Reference proteome</keyword>
<reference evidence="2" key="1">
    <citation type="journal article" date="2023" name="Mol. Biol. Evol.">
        <title>Third-Generation Sequencing Reveals the Adaptive Role of the Epigenome in Three Deep-Sea Polychaetes.</title>
        <authorList>
            <person name="Perez M."/>
            <person name="Aroh O."/>
            <person name="Sun Y."/>
            <person name="Lan Y."/>
            <person name="Juniper S.K."/>
            <person name="Young C.R."/>
            <person name="Angers B."/>
            <person name="Qian P.Y."/>
        </authorList>
    </citation>
    <scope>NUCLEOTIDE SEQUENCE</scope>
    <source>
        <strain evidence="2">P08H-3</strain>
    </source>
</reference>
<dbReference type="EMBL" id="JAODUP010001911">
    <property type="protein sequence ID" value="KAK2139250.1"/>
    <property type="molecule type" value="Genomic_DNA"/>
</dbReference>
<feature type="region of interest" description="Disordered" evidence="1">
    <location>
        <begin position="36"/>
        <end position="59"/>
    </location>
</feature>
<organism evidence="2 3">
    <name type="scientific">Paralvinella palmiformis</name>
    <dbReference type="NCBI Taxonomy" id="53620"/>
    <lineage>
        <taxon>Eukaryota</taxon>
        <taxon>Metazoa</taxon>
        <taxon>Spiralia</taxon>
        <taxon>Lophotrochozoa</taxon>
        <taxon>Annelida</taxon>
        <taxon>Polychaeta</taxon>
        <taxon>Sedentaria</taxon>
        <taxon>Canalipalpata</taxon>
        <taxon>Terebellida</taxon>
        <taxon>Terebelliformia</taxon>
        <taxon>Alvinellidae</taxon>
        <taxon>Paralvinella</taxon>
    </lineage>
</organism>
<evidence type="ECO:0000313" key="2">
    <source>
        <dbReference type="EMBL" id="KAK2139250.1"/>
    </source>
</evidence>
<evidence type="ECO:0000313" key="3">
    <source>
        <dbReference type="Proteomes" id="UP001208570"/>
    </source>
</evidence>
<evidence type="ECO:0000256" key="1">
    <source>
        <dbReference type="SAM" id="MobiDB-lite"/>
    </source>
</evidence>
<dbReference type="AlphaFoldDB" id="A0AAD9ISJ3"/>
<accession>A0AAD9ISJ3</accession>
<proteinExistence type="predicted"/>
<dbReference type="Proteomes" id="UP001208570">
    <property type="component" value="Unassembled WGS sequence"/>
</dbReference>
<comment type="caution">
    <text evidence="2">The sequence shown here is derived from an EMBL/GenBank/DDBJ whole genome shotgun (WGS) entry which is preliminary data.</text>
</comment>
<protein>
    <submittedName>
        <fullName evidence="2">Uncharacterized protein</fullName>
    </submittedName>
</protein>